<evidence type="ECO:0000256" key="9">
    <source>
        <dbReference type="RuleBase" id="RU365103"/>
    </source>
</evidence>
<evidence type="ECO:0000259" key="10">
    <source>
        <dbReference type="Pfam" id="PF04413"/>
    </source>
</evidence>
<evidence type="ECO:0000256" key="7">
    <source>
        <dbReference type="PIRSR" id="PIRSR639901-1"/>
    </source>
</evidence>
<keyword evidence="9" id="KW-0448">Lipopolysaccharide biosynthesis</keyword>
<feature type="site" description="Transition state stabilizer" evidence="8">
    <location>
        <position position="212"/>
    </location>
</feature>
<proteinExistence type="inferred from homology"/>
<keyword evidence="4 9" id="KW-0808">Transferase</keyword>
<organism evidence="11 12">
    <name type="scientific">Candidatus Danuiimicrobium aquiferis</name>
    <dbReference type="NCBI Taxonomy" id="1801832"/>
    <lineage>
        <taxon>Bacteria</taxon>
        <taxon>Pseudomonadati</taxon>
        <taxon>Candidatus Omnitrophota</taxon>
        <taxon>Candidatus Danuiimicrobium</taxon>
    </lineage>
</organism>
<keyword evidence="9" id="KW-0472">Membrane</keyword>
<evidence type="ECO:0000256" key="6">
    <source>
        <dbReference type="ARBA" id="ARBA00049183"/>
    </source>
</evidence>
<evidence type="ECO:0000313" key="11">
    <source>
        <dbReference type="EMBL" id="OGW99163.1"/>
    </source>
</evidence>
<evidence type="ECO:0000256" key="2">
    <source>
        <dbReference type="ARBA" id="ARBA00012621"/>
    </source>
</evidence>
<dbReference type="GO" id="GO:0043842">
    <property type="term" value="F:Kdo transferase activity"/>
    <property type="evidence" value="ECO:0007669"/>
    <property type="project" value="UniProtKB-EC"/>
</dbReference>
<protein>
    <recommendedName>
        <fullName evidence="3 9">3-deoxy-D-manno-octulosonic acid transferase</fullName>
        <shortName evidence="9">Kdo transferase</shortName>
        <ecNumber evidence="2 9">2.4.99.12</ecNumber>
    </recommendedName>
    <alternativeName>
        <fullName evidence="5 9">Lipid IV(A) 3-deoxy-D-manno-octulosonic acid transferase</fullName>
    </alternativeName>
</protein>
<dbReference type="Pfam" id="PF04413">
    <property type="entry name" value="Glycos_transf_N"/>
    <property type="match status" value="1"/>
</dbReference>
<dbReference type="GO" id="GO:0009245">
    <property type="term" value="P:lipid A biosynthetic process"/>
    <property type="evidence" value="ECO:0007669"/>
    <property type="project" value="TreeGrafter"/>
</dbReference>
<dbReference type="Gene3D" id="3.40.50.11720">
    <property type="entry name" value="3-Deoxy-D-manno-octulosonic-acid transferase, N-terminal domain"/>
    <property type="match status" value="1"/>
</dbReference>
<comment type="function">
    <text evidence="9">Involved in lipopolysaccharide (LPS) biosynthesis. Catalyzes the transfer of 3-deoxy-D-manno-octulosonate (Kdo) residue(s) from CMP-Kdo to lipid IV(A), the tetraacyldisaccharide-1,4'-bisphosphate precursor of lipid A.</text>
</comment>
<dbReference type="FunFam" id="3.40.50.11720:FF:000001">
    <property type="entry name" value="3-deoxy-D-manno-octulosonic acid transferase"/>
    <property type="match status" value="1"/>
</dbReference>
<reference evidence="11 12" key="1">
    <citation type="journal article" date="2016" name="Nat. Commun.">
        <title>Thousands of microbial genomes shed light on interconnected biogeochemical processes in an aquifer system.</title>
        <authorList>
            <person name="Anantharaman K."/>
            <person name="Brown C.T."/>
            <person name="Hug L.A."/>
            <person name="Sharon I."/>
            <person name="Castelle C.J."/>
            <person name="Probst A.J."/>
            <person name="Thomas B.C."/>
            <person name="Singh A."/>
            <person name="Wilkins M.J."/>
            <person name="Karaoz U."/>
            <person name="Brodie E.L."/>
            <person name="Williams K.H."/>
            <person name="Hubbard S.S."/>
            <person name="Banfield J.F."/>
        </authorList>
    </citation>
    <scope>NUCLEOTIDE SEQUENCE [LARGE SCALE GENOMIC DNA]</scope>
</reference>
<dbReference type="PANTHER" id="PTHR42755:SF1">
    <property type="entry name" value="3-DEOXY-D-MANNO-OCTULOSONIC ACID TRANSFERASE, MITOCHONDRIAL-RELATED"/>
    <property type="match status" value="1"/>
</dbReference>
<sequence length="438" mass="50205">MVTIYDIIFFLFTFIAMPKFILRLKQAEDAKVLLRERMGRFDKDKKEKFSKRKTLWIHAVSVGEVIAAEPWIELFLKKYPDWQIAFSATTPTGYSVAKKNVSERLIIFYAPFDFSFVARKVIREINPKLILLMETEIWPNLISEASRASVPVGILNGRISPRAFKRYRWIRLLMKHLLSKLSFCLVQSEKDEAHFSELGMSKEKISLTGNMKFDRVVSPGVTQKEDFLSLFLEDSLILLGGSTHWNEEDILMRAFSKLRQEFKNLKLILAPRHPEKVPVVVEALKQNGFSFGLYSERNTNQAKKVLVIDQMGVLASLYEVATAVFMGGSLVRHGGQNPIEAAQFHKAVVHGPNVFNFESVYDELDQAEAAYLVRTEEELYEKLKWFLSQFSVRESAGKKAYDVIESLRGATERNMALVSRWIESGGTKTQLRETVEAL</sequence>
<dbReference type="EC" id="2.4.99.12" evidence="2 9"/>
<dbReference type="GO" id="GO:0009244">
    <property type="term" value="P:lipopolysaccharide core region biosynthetic process"/>
    <property type="evidence" value="ECO:0007669"/>
    <property type="project" value="UniProtKB-UniRule"/>
</dbReference>
<feature type="domain" description="3-deoxy-D-manno-octulosonic-acid transferase N-terminal" evidence="10">
    <location>
        <begin position="34"/>
        <end position="214"/>
    </location>
</feature>
<comment type="subcellular location">
    <subcellularLocation>
        <location evidence="9">Cell membrane</location>
    </subcellularLocation>
</comment>
<dbReference type="PANTHER" id="PTHR42755">
    <property type="entry name" value="3-DEOXY-MANNO-OCTULOSONATE CYTIDYLYLTRANSFERASE"/>
    <property type="match status" value="1"/>
</dbReference>
<dbReference type="EMBL" id="MHFR01000013">
    <property type="protein sequence ID" value="OGW99163.1"/>
    <property type="molecule type" value="Genomic_DNA"/>
</dbReference>
<dbReference type="AlphaFoldDB" id="A0A1G1L1X0"/>
<evidence type="ECO:0000256" key="3">
    <source>
        <dbReference type="ARBA" id="ARBA00019077"/>
    </source>
</evidence>
<dbReference type="GO" id="GO:0005886">
    <property type="term" value="C:plasma membrane"/>
    <property type="evidence" value="ECO:0007669"/>
    <property type="project" value="UniProtKB-SubCell"/>
</dbReference>
<keyword evidence="9" id="KW-1003">Cell membrane</keyword>
<dbReference type="InterPro" id="IPR039901">
    <property type="entry name" value="Kdotransferase"/>
</dbReference>
<comment type="similarity">
    <text evidence="9">Belongs to the glycosyltransferase group 1 family.</text>
</comment>
<evidence type="ECO:0000256" key="5">
    <source>
        <dbReference type="ARBA" id="ARBA00031445"/>
    </source>
</evidence>
<name>A0A1G1L1X0_9BACT</name>
<feature type="active site" description="Proton acceptor" evidence="7">
    <location>
        <position position="64"/>
    </location>
</feature>
<dbReference type="InterPro" id="IPR038107">
    <property type="entry name" value="Glycos_transf_N_sf"/>
</dbReference>
<comment type="catalytic activity">
    <reaction evidence="6 9">
        <text>lipid IVA (E. coli) + CMP-3-deoxy-beta-D-manno-octulosonate = alpha-Kdo-(2-&gt;6)-lipid IVA (E. coli) + CMP + H(+)</text>
        <dbReference type="Rhea" id="RHEA:28066"/>
        <dbReference type="ChEBI" id="CHEBI:15378"/>
        <dbReference type="ChEBI" id="CHEBI:58603"/>
        <dbReference type="ChEBI" id="CHEBI:60364"/>
        <dbReference type="ChEBI" id="CHEBI:60377"/>
        <dbReference type="ChEBI" id="CHEBI:85987"/>
        <dbReference type="EC" id="2.4.99.12"/>
    </reaction>
</comment>
<accession>A0A1G1L1X0</accession>
<evidence type="ECO:0000256" key="8">
    <source>
        <dbReference type="PIRSR" id="PIRSR639901-2"/>
    </source>
</evidence>
<gene>
    <name evidence="11" type="ORF">A3G33_10045</name>
</gene>
<dbReference type="UniPathway" id="UPA00958"/>
<dbReference type="Proteomes" id="UP000178187">
    <property type="component" value="Unassembled WGS sequence"/>
</dbReference>
<comment type="pathway">
    <text evidence="1 9">Bacterial outer membrane biogenesis; LPS core biosynthesis.</text>
</comment>
<evidence type="ECO:0000256" key="4">
    <source>
        <dbReference type="ARBA" id="ARBA00022679"/>
    </source>
</evidence>
<dbReference type="SUPFAM" id="SSF53756">
    <property type="entry name" value="UDP-Glycosyltransferase/glycogen phosphorylase"/>
    <property type="match status" value="1"/>
</dbReference>
<feature type="site" description="Transition state stabilizer" evidence="8">
    <location>
        <position position="134"/>
    </location>
</feature>
<dbReference type="Gene3D" id="3.40.50.2000">
    <property type="entry name" value="Glycogen Phosphorylase B"/>
    <property type="match status" value="1"/>
</dbReference>
<evidence type="ECO:0000313" key="12">
    <source>
        <dbReference type="Proteomes" id="UP000178187"/>
    </source>
</evidence>
<comment type="caution">
    <text evidence="11">The sequence shown here is derived from an EMBL/GenBank/DDBJ whole genome shotgun (WGS) entry which is preliminary data.</text>
</comment>
<evidence type="ECO:0000256" key="1">
    <source>
        <dbReference type="ARBA" id="ARBA00004713"/>
    </source>
</evidence>
<dbReference type="InterPro" id="IPR007507">
    <property type="entry name" value="Glycos_transf_N"/>
</dbReference>